<comment type="pathway">
    <text evidence="2">Purine metabolism; 3',5'-cyclic di-GMP biosynthesis.</text>
</comment>
<dbReference type="InterPro" id="IPR000160">
    <property type="entry name" value="GGDEF_dom"/>
</dbReference>
<feature type="transmembrane region" description="Helical" evidence="6">
    <location>
        <begin position="165"/>
        <end position="187"/>
    </location>
</feature>
<dbReference type="PROSITE" id="PS50885">
    <property type="entry name" value="HAMP"/>
    <property type="match status" value="1"/>
</dbReference>
<dbReference type="Pfam" id="PF17152">
    <property type="entry name" value="CHASE8"/>
    <property type="match status" value="1"/>
</dbReference>
<feature type="region of interest" description="Disordered" evidence="5">
    <location>
        <begin position="433"/>
        <end position="453"/>
    </location>
</feature>
<dbReference type="KEGG" id="yey:Y11_38191"/>
<evidence type="ECO:0000256" key="1">
    <source>
        <dbReference type="ARBA" id="ARBA00001946"/>
    </source>
</evidence>
<dbReference type="GO" id="GO:0016020">
    <property type="term" value="C:membrane"/>
    <property type="evidence" value="ECO:0007669"/>
    <property type="project" value="InterPro"/>
</dbReference>
<feature type="domain" description="HAMP" evidence="7">
    <location>
        <begin position="193"/>
        <end position="246"/>
    </location>
</feature>
<protein>
    <recommendedName>
        <fullName evidence="3">diguanylate cyclase</fullName>
        <ecNumber evidence="3">2.7.7.65</ecNumber>
    </recommendedName>
</protein>
<dbReference type="GO" id="GO:0007165">
    <property type="term" value="P:signal transduction"/>
    <property type="evidence" value="ECO:0007669"/>
    <property type="project" value="InterPro"/>
</dbReference>
<evidence type="ECO:0000256" key="6">
    <source>
        <dbReference type="SAM" id="Phobius"/>
    </source>
</evidence>
<dbReference type="RefSeq" id="WP_014609368.1">
    <property type="nucleotide sequence ID" value="NC_017564.1"/>
</dbReference>
<evidence type="ECO:0000256" key="3">
    <source>
        <dbReference type="ARBA" id="ARBA00012528"/>
    </source>
</evidence>
<keyword evidence="6" id="KW-0812">Transmembrane</keyword>
<dbReference type="GeneID" id="31411752"/>
<organism evidence="9 10">
    <name type="scientific">Yersinia enterocolitica subsp. palearctica serotype O:3 (strain DSM 13030 / CIP 106945 / Y11)</name>
    <dbReference type="NCBI Taxonomy" id="930944"/>
    <lineage>
        <taxon>Bacteria</taxon>
        <taxon>Pseudomonadati</taxon>
        <taxon>Pseudomonadota</taxon>
        <taxon>Gammaproteobacteria</taxon>
        <taxon>Enterobacterales</taxon>
        <taxon>Yersiniaceae</taxon>
        <taxon>Yersinia</taxon>
    </lineage>
</organism>
<evidence type="ECO:0000256" key="4">
    <source>
        <dbReference type="ARBA" id="ARBA00034247"/>
    </source>
</evidence>
<name>A0A0H3NTY9_YERE1</name>
<evidence type="ECO:0000256" key="2">
    <source>
        <dbReference type="ARBA" id="ARBA00004665"/>
    </source>
</evidence>
<dbReference type="InterPro" id="IPR052163">
    <property type="entry name" value="DGC-Regulatory_Protein"/>
</dbReference>
<dbReference type="Gene3D" id="6.10.340.10">
    <property type="match status" value="1"/>
</dbReference>
<dbReference type="SMART" id="SM00267">
    <property type="entry name" value="GGDEF"/>
    <property type="match status" value="1"/>
</dbReference>
<dbReference type="InterPro" id="IPR029787">
    <property type="entry name" value="Nucleotide_cyclase"/>
</dbReference>
<evidence type="ECO:0000259" key="8">
    <source>
        <dbReference type="PROSITE" id="PS50887"/>
    </source>
</evidence>
<feature type="domain" description="GGDEF" evidence="8">
    <location>
        <begin position="288"/>
        <end position="424"/>
    </location>
</feature>
<dbReference type="FunFam" id="3.30.70.270:FF:000001">
    <property type="entry name" value="Diguanylate cyclase domain protein"/>
    <property type="match status" value="1"/>
</dbReference>
<dbReference type="EMBL" id="FR729477">
    <property type="protein sequence ID" value="CBY28711.1"/>
    <property type="molecule type" value="Genomic_DNA"/>
</dbReference>
<evidence type="ECO:0000313" key="10">
    <source>
        <dbReference type="Proteomes" id="UP000008084"/>
    </source>
</evidence>
<dbReference type="AlphaFoldDB" id="A0A0H3NTY9"/>
<reference evidence="9 10" key="1">
    <citation type="journal article" date="2011" name="J. Bacteriol.">
        <title>Complete genome sequence of Yersinia enterocolitica subsp. palearctica serogroup O:3.</title>
        <authorList>
            <person name="Batzilla J."/>
            <person name="Hoper D."/>
            <person name="Antonenka U."/>
            <person name="Heesemann J."/>
            <person name="Rakin A."/>
        </authorList>
    </citation>
    <scope>NUCLEOTIDE SEQUENCE [LARGE SCALE GENOMIC DNA]</scope>
    <source>
        <strain evidence="10">DSM 13030 / CIP 106945 / Y11</strain>
    </source>
</reference>
<dbReference type="GO" id="GO:0052621">
    <property type="term" value="F:diguanylate cyclase activity"/>
    <property type="evidence" value="ECO:0007669"/>
    <property type="project" value="UniProtKB-EC"/>
</dbReference>
<dbReference type="NCBIfam" id="TIGR00254">
    <property type="entry name" value="GGDEF"/>
    <property type="match status" value="1"/>
</dbReference>
<dbReference type="EC" id="2.7.7.65" evidence="3"/>
<dbReference type="HOGENOM" id="CLU_039310_2_1_6"/>
<dbReference type="InterPro" id="IPR043128">
    <property type="entry name" value="Rev_trsase/Diguanyl_cyclase"/>
</dbReference>
<proteinExistence type="predicted"/>
<evidence type="ECO:0000313" key="9">
    <source>
        <dbReference type="EMBL" id="CBY28711.1"/>
    </source>
</evidence>
<evidence type="ECO:0000259" key="7">
    <source>
        <dbReference type="PROSITE" id="PS50885"/>
    </source>
</evidence>
<accession>A0A0H3NTY9</accession>
<comment type="cofactor">
    <cofactor evidence="1">
        <name>Mg(2+)</name>
        <dbReference type="ChEBI" id="CHEBI:18420"/>
    </cofactor>
</comment>
<dbReference type="Proteomes" id="UP000008084">
    <property type="component" value="Chromosome"/>
</dbReference>
<keyword evidence="6" id="KW-1133">Transmembrane helix</keyword>
<gene>
    <name evidence="9" type="ordered locus">Y11_38191</name>
</gene>
<dbReference type="PANTHER" id="PTHR46663:SF2">
    <property type="entry name" value="GGDEF DOMAIN-CONTAINING PROTEIN"/>
    <property type="match status" value="1"/>
</dbReference>
<evidence type="ECO:0000256" key="5">
    <source>
        <dbReference type="SAM" id="MobiDB-lite"/>
    </source>
</evidence>
<keyword evidence="6" id="KW-0472">Membrane</keyword>
<dbReference type="CDD" id="cd01949">
    <property type="entry name" value="GGDEF"/>
    <property type="match status" value="1"/>
</dbReference>
<dbReference type="Pfam" id="PF00990">
    <property type="entry name" value="GGDEF"/>
    <property type="match status" value="1"/>
</dbReference>
<sequence length="453" mass="49941">MSSIKNKSAEQIKNQTNPPKMPTLGRVLGRIHLIVALVSVATAGIFLTVVALFALRVYAEHNLHLIARSISYTTEAAVVFGDTVVANEALSMIATNEEVAEAKIMDVNGRVIAQWTLPDDGPMHQMEQSVARWALPEPVVLPIVHSGNEIGRIVIVGHGGSLLRFLLQGLAGLFVCLILSTLVAIFLSRRMLFGIIGSLNRITEVAHNVSRNRSFGQRVPSAQIAELNELSHDFNGLLEELEVWQKHLTQENDSLAHRAAHDSLTGLANRAYFEGRLSRTLSDCKTNEHVAVLFLDGDRFKEINDNYGHAAGDVVLTTIADRLRALLRESDLVARLGGDEFAILLAPIYNTDDVLIIANNIIKSMTQPITLPDGSEIITSLSIGVAIYPDHAQTPDELLQRADEAMYQAKKGFRPCEQGTAYQSDFIYSENKYPENKYPENKYPESTHTENLG</sequence>
<dbReference type="InterPro" id="IPR003660">
    <property type="entry name" value="HAMP_dom"/>
</dbReference>
<dbReference type="PROSITE" id="PS50887">
    <property type="entry name" value="GGDEF"/>
    <property type="match status" value="1"/>
</dbReference>
<dbReference type="PATRIC" id="fig|930944.6.peg.3800"/>
<comment type="catalytic activity">
    <reaction evidence="4">
        <text>2 GTP = 3',3'-c-di-GMP + 2 diphosphate</text>
        <dbReference type="Rhea" id="RHEA:24898"/>
        <dbReference type="ChEBI" id="CHEBI:33019"/>
        <dbReference type="ChEBI" id="CHEBI:37565"/>
        <dbReference type="ChEBI" id="CHEBI:58805"/>
        <dbReference type="EC" id="2.7.7.65"/>
    </reaction>
</comment>
<dbReference type="PANTHER" id="PTHR46663">
    <property type="entry name" value="DIGUANYLATE CYCLASE DGCT-RELATED"/>
    <property type="match status" value="1"/>
</dbReference>
<feature type="transmembrane region" description="Helical" evidence="6">
    <location>
        <begin position="31"/>
        <end position="55"/>
    </location>
</feature>
<dbReference type="Gene3D" id="3.30.70.270">
    <property type="match status" value="1"/>
</dbReference>
<dbReference type="SUPFAM" id="SSF55073">
    <property type="entry name" value="Nucleotide cyclase"/>
    <property type="match status" value="1"/>
</dbReference>
<dbReference type="InterPro" id="IPR033417">
    <property type="entry name" value="CHASE8"/>
</dbReference>